<keyword evidence="2 5" id="KW-0732">Signal</keyword>
<dbReference type="InterPro" id="IPR045149">
    <property type="entry name" value="OS-9-like"/>
</dbReference>
<dbReference type="InterPro" id="IPR009011">
    <property type="entry name" value="Man6P_isomerase_rcpt-bd_dom_sf"/>
</dbReference>
<evidence type="ECO:0000256" key="4">
    <source>
        <dbReference type="ARBA" id="ARBA00023157"/>
    </source>
</evidence>
<evidence type="ECO:0000256" key="3">
    <source>
        <dbReference type="ARBA" id="ARBA00022824"/>
    </source>
</evidence>
<proteinExistence type="predicted"/>
<keyword evidence="3" id="KW-0256">Endoplasmic reticulum</keyword>
<evidence type="ECO:0000256" key="5">
    <source>
        <dbReference type="SAM" id="SignalP"/>
    </source>
</evidence>
<evidence type="ECO:0000259" key="6">
    <source>
        <dbReference type="PROSITE" id="PS51914"/>
    </source>
</evidence>
<feature type="domain" description="MRH" evidence="6">
    <location>
        <begin position="102"/>
        <end position="234"/>
    </location>
</feature>
<feature type="chain" id="PRO_5043980140" evidence="5">
    <location>
        <begin position="16"/>
        <end position="256"/>
    </location>
</feature>
<feature type="signal peptide" evidence="5">
    <location>
        <begin position="1"/>
        <end position="15"/>
    </location>
</feature>
<dbReference type="InterPro" id="IPR012913">
    <property type="entry name" value="OS9-like_dom"/>
</dbReference>
<evidence type="ECO:0000256" key="2">
    <source>
        <dbReference type="ARBA" id="ARBA00022729"/>
    </source>
</evidence>
<accession>A0AAW2Z347</accession>
<evidence type="ECO:0000313" key="8">
    <source>
        <dbReference type="Proteomes" id="UP001431209"/>
    </source>
</evidence>
<protein>
    <submittedName>
        <fullName evidence="7">OS9</fullName>
    </submittedName>
</protein>
<comment type="subcellular location">
    <subcellularLocation>
        <location evidence="1">Endoplasmic reticulum</location>
    </subcellularLocation>
</comment>
<name>A0AAW2Z347_9EUKA</name>
<comment type="caution">
    <text evidence="7">The sequence shown here is derived from an EMBL/GenBank/DDBJ whole genome shotgun (WGS) entry which is preliminary data.</text>
</comment>
<dbReference type="GO" id="GO:0030970">
    <property type="term" value="P:retrograde protein transport, ER to cytosol"/>
    <property type="evidence" value="ECO:0007669"/>
    <property type="project" value="TreeGrafter"/>
</dbReference>
<organism evidence="7 8">
    <name type="scientific">Acrasis kona</name>
    <dbReference type="NCBI Taxonomy" id="1008807"/>
    <lineage>
        <taxon>Eukaryota</taxon>
        <taxon>Discoba</taxon>
        <taxon>Heterolobosea</taxon>
        <taxon>Tetramitia</taxon>
        <taxon>Eutetramitia</taxon>
        <taxon>Acrasidae</taxon>
        <taxon>Acrasis</taxon>
    </lineage>
</organism>
<gene>
    <name evidence="7" type="ORF">AKO1_004777</name>
</gene>
<evidence type="ECO:0000313" key="7">
    <source>
        <dbReference type="EMBL" id="KAL0484196.1"/>
    </source>
</evidence>
<dbReference type="PANTHER" id="PTHR15414:SF0">
    <property type="entry name" value="ENDOPLASMIC RETICULUM LECTIN 1"/>
    <property type="match status" value="1"/>
</dbReference>
<dbReference type="AlphaFoldDB" id="A0AAW2Z347"/>
<keyword evidence="8" id="KW-1185">Reference proteome</keyword>
<dbReference type="Pfam" id="PF07915">
    <property type="entry name" value="PRKCSH"/>
    <property type="match status" value="1"/>
</dbReference>
<feature type="non-terminal residue" evidence="7">
    <location>
        <position position="1"/>
    </location>
</feature>
<dbReference type="GO" id="GO:0005788">
    <property type="term" value="C:endoplasmic reticulum lumen"/>
    <property type="evidence" value="ECO:0007669"/>
    <property type="project" value="TreeGrafter"/>
</dbReference>
<sequence>IALLVLCCFVVLSICTDLQTVPTEPEENQINEDIDVSPRFEVIIKDVFSSDITVDSNLYPMMIDNEMYKCLMPKVQVGESSSNDTERHLEQGIESFFNLFYTKCYFRLTGWWIYEFCFNNHVRQFHQEQGKPVTLENFLGKATEPDINKVTNYQIIYNKLNPVESYISFHYTDGTICDLTGGPRKTEVRMLCATDDTRNVLTHGSRQEHFVGKVDEVSTCGYVLEFYTNQLCKWEGFYKKEERVNEIECVIAGSIE</sequence>
<dbReference type="EMBL" id="JAOPGA020001028">
    <property type="protein sequence ID" value="KAL0484196.1"/>
    <property type="molecule type" value="Genomic_DNA"/>
</dbReference>
<dbReference type="Proteomes" id="UP001431209">
    <property type="component" value="Unassembled WGS sequence"/>
</dbReference>
<dbReference type="PROSITE" id="PS51914">
    <property type="entry name" value="MRH"/>
    <property type="match status" value="1"/>
</dbReference>
<dbReference type="PANTHER" id="PTHR15414">
    <property type="entry name" value="OS-9-RELATED"/>
    <property type="match status" value="1"/>
</dbReference>
<keyword evidence="4" id="KW-1015">Disulfide bond</keyword>
<dbReference type="SUPFAM" id="SSF50911">
    <property type="entry name" value="Mannose 6-phosphate receptor domain"/>
    <property type="match status" value="1"/>
</dbReference>
<reference evidence="7 8" key="1">
    <citation type="submission" date="2024-03" db="EMBL/GenBank/DDBJ databases">
        <title>The Acrasis kona genome and developmental transcriptomes reveal deep origins of eukaryotic multicellular pathways.</title>
        <authorList>
            <person name="Sheikh S."/>
            <person name="Fu C.-J."/>
            <person name="Brown M.W."/>
            <person name="Baldauf S.L."/>
        </authorList>
    </citation>
    <scope>NUCLEOTIDE SEQUENCE [LARGE SCALE GENOMIC DNA]</scope>
    <source>
        <strain evidence="7 8">ATCC MYA-3509</strain>
    </source>
</reference>
<dbReference type="Gene3D" id="2.70.130.10">
    <property type="entry name" value="Mannose-6-phosphate receptor binding domain"/>
    <property type="match status" value="1"/>
</dbReference>
<evidence type="ECO:0000256" key="1">
    <source>
        <dbReference type="ARBA" id="ARBA00004240"/>
    </source>
</evidence>
<dbReference type="GO" id="GO:0030968">
    <property type="term" value="P:endoplasmic reticulum unfolded protein response"/>
    <property type="evidence" value="ECO:0007669"/>
    <property type="project" value="InterPro"/>
</dbReference>
<dbReference type="InterPro" id="IPR044865">
    <property type="entry name" value="MRH_dom"/>
</dbReference>